<evidence type="ECO:0000313" key="1">
    <source>
        <dbReference type="EMBL" id="CDW31472.1"/>
    </source>
</evidence>
<protein>
    <submittedName>
        <fullName evidence="1">Uncharacterized protein</fullName>
    </submittedName>
</protein>
<dbReference type="AlphaFoldDB" id="A0A0K2U0L6"/>
<proteinExistence type="predicted"/>
<reference evidence="1" key="1">
    <citation type="submission" date="2014-05" db="EMBL/GenBank/DDBJ databases">
        <authorList>
            <person name="Chronopoulou M."/>
        </authorList>
    </citation>
    <scope>NUCLEOTIDE SEQUENCE</scope>
    <source>
        <tissue evidence="1">Whole organism</tissue>
    </source>
</reference>
<dbReference type="EMBL" id="HACA01014111">
    <property type="protein sequence ID" value="CDW31472.1"/>
    <property type="molecule type" value="Transcribed_RNA"/>
</dbReference>
<name>A0A0K2U0L6_LEPSM</name>
<sequence length="85" mass="9885">MADALSKAPIEKPVEEEIEGSKISKPIFYKILKEDKALDEMFDGSRRRRRLYNGMSVITRRKGRQEVTTEPFIASLQENVEPFIR</sequence>
<accession>A0A0K2U0L6</accession>
<organism evidence="1">
    <name type="scientific">Lepeophtheirus salmonis</name>
    <name type="common">Salmon louse</name>
    <name type="synonym">Caligus salmonis</name>
    <dbReference type="NCBI Taxonomy" id="72036"/>
    <lineage>
        <taxon>Eukaryota</taxon>
        <taxon>Metazoa</taxon>
        <taxon>Ecdysozoa</taxon>
        <taxon>Arthropoda</taxon>
        <taxon>Crustacea</taxon>
        <taxon>Multicrustacea</taxon>
        <taxon>Hexanauplia</taxon>
        <taxon>Copepoda</taxon>
        <taxon>Siphonostomatoida</taxon>
        <taxon>Caligidae</taxon>
        <taxon>Lepeophtheirus</taxon>
    </lineage>
</organism>